<evidence type="ECO:0000313" key="2">
    <source>
        <dbReference type="EMBL" id="KAK2113216.1"/>
    </source>
</evidence>
<comment type="caution">
    <text evidence="2">The sequence shown here is derived from an EMBL/GenBank/DDBJ whole genome shotgun (WGS) entry which is preliminary data.</text>
</comment>
<feature type="non-terminal residue" evidence="2">
    <location>
        <position position="87"/>
    </location>
</feature>
<dbReference type="Proteomes" id="UP001266305">
    <property type="component" value="Unassembled WGS sequence"/>
</dbReference>
<dbReference type="EMBL" id="JASSZA010000004">
    <property type="protein sequence ID" value="KAK2113216.1"/>
    <property type="molecule type" value="Genomic_DNA"/>
</dbReference>
<evidence type="ECO:0000256" key="1">
    <source>
        <dbReference type="SAM" id="MobiDB-lite"/>
    </source>
</evidence>
<evidence type="ECO:0000313" key="3">
    <source>
        <dbReference type="Proteomes" id="UP001266305"/>
    </source>
</evidence>
<gene>
    <name evidence="2" type="ORF">P7K49_007482</name>
</gene>
<accession>A0ABQ9VUZ3</accession>
<proteinExistence type="predicted"/>
<feature type="compositionally biased region" description="Basic and acidic residues" evidence="1">
    <location>
        <begin position="1"/>
        <end position="10"/>
    </location>
</feature>
<organism evidence="2 3">
    <name type="scientific">Saguinus oedipus</name>
    <name type="common">Cotton-top tamarin</name>
    <name type="synonym">Oedipomidas oedipus</name>
    <dbReference type="NCBI Taxonomy" id="9490"/>
    <lineage>
        <taxon>Eukaryota</taxon>
        <taxon>Metazoa</taxon>
        <taxon>Chordata</taxon>
        <taxon>Craniata</taxon>
        <taxon>Vertebrata</taxon>
        <taxon>Euteleostomi</taxon>
        <taxon>Mammalia</taxon>
        <taxon>Eutheria</taxon>
        <taxon>Euarchontoglires</taxon>
        <taxon>Primates</taxon>
        <taxon>Haplorrhini</taxon>
        <taxon>Platyrrhini</taxon>
        <taxon>Cebidae</taxon>
        <taxon>Callitrichinae</taxon>
        <taxon>Saguinus</taxon>
    </lineage>
</organism>
<protein>
    <submittedName>
        <fullName evidence="2">Uncharacterized protein</fullName>
    </submittedName>
</protein>
<reference evidence="2 3" key="1">
    <citation type="submission" date="2023-05" db="EMBL/GenBank/DDBJ databases">
        <title>B98-5 Cell Line De Novo Hybrid Assembly: An Optical Mapping Approach.</title>
        <authorList>
            <person name="Kananen K."/>
            <person name="Auerbach J.A."/>
            <person name="Kautto E."/>
            <person name="Blachly J.S."/>
        </authorList>
    </citation>
    <scope>NUCLEOTIDE SEQUENCE [LARGE SCALE GENOMIC DNA]</scope>
    <source>
        <strain evidence="2">B95-8</strain>
        <tissue evidence="2">Cell line</tissue>
    </source>
</reference>
<name>A0ABQ9VUZ3_SAGOE</name>
<feature type="non-terminal residue" evidence="2">
    <location>
        <position position="1"/>
    </location>
</feature>
<sequence length="87" mass="10068">GCRPQEEQPIQRRRHQRQEQQVRNNPTGTRLGPAEAETKAWQLELRGEPASFLFEEFGSTTQAWESLKCRHKGDTWGSLVIENNHVV</sequence>
<feature type="region of interest" description="Disordered" evidence="1">
    <location>
        <begin position="1"/>
        <end position="36"/>
    </location>
</feature>
<keyword evidence="3" id="KW-1185">Reference proteome</keyword>